<name>A0ABU0GTS5_9BACL</name>
<reference evidence="1 2" key="1">
    <citation type="submission" date="2023-07" db="EMBL/GenBank/DDBJ databases">
        <title>Genomic Encyclopedia of Type Strains, Phase IV (KMG-IV): sequencing the most valuable type-strain genomes for metagenomic binning, comparative biology and taxonomic classification.</title>
        <authorList>
            <person name="Goeker M."/>
        </authorList>
    </citation>
    <scope>NUCLEOTIDE SEQUENCE [LARGE SCALE GENOMIC DNA]</scope>
    <source>
        <strain evidence="1 2">DSM 16419</strain>
    </source>
</reference>
<dbReference type="Proteomes" id="UP001241988">
    <property type="component" value="Unassembled WGS sequence"/>
</dbReference>
<evidence type="ECO:0000313" key="2">
    <source>
        <dbReference type="Proteomes" id="UP001241988"/>
    </source>
</evidence>
<keyword evidence="2" id="KW-1185">Reference proteome</keyword>
<comment type="caution">
    <text evidence="1">The sequence shown here is derived from an EMBL/GenBank/DDBJ whole genome shotgun (WGS) entry which is preliminary data.</text>
</comment>
<protein>
    <submittedName>
        <fullName evidence="1">Uncharacterized protein</fullName>
    </submittedName>
</protein>
<evidence type="ECO:0000313" key="1">
    <source>
        <dbReference type="EMBL" id="MDQ0428765.1"/>
    </source>
</evidence>
<accession>A0ABU0GTS5</accession>
<dbReference type="EMBL" id="JAUSWB010000003">
    <property type="protein sequence ID" value="MDQ0428765.1"/>
    <property type="molecule type" value="Genomic_DNA"/>
</dbReference>
<organism evidence="1 2">
    <name type="scientific">Planomicrobium stackebrandtii</name>
    <dbReference type="NCBI Taxonomy" id="253160"/>
    <lineage>
        <taxon>Bacteria</taxon>
        <taxon>Bacillati</taxon>
        <taxon>Bacillota</taxon>
        <taxon>Bacilli</taxon>
        <taxon>Bacillales</taxon>
        <taxon>Caryophanaceae</taxon>
        <taxon>Planomicrobium</taxon>
    </lineage>
</organism>
<gene>
    <name evidence="1" type="ORF">QOZ98_001591</name>
</gene>
<sequence length="62" mass="6946">MNTSAAICGAFFVAKWWQDRILVGMDRNLAVADCISGAMNRIYPTMDRIALTTERIPKIAEK</sequence>
<dbReference type="RefSeq" id="WP_308786915.1">
    <property type="nucleotide sequence ID" value="NZ_JAUSWB010000003.1"/>
</dbReference>
<proteinExistence type="predicted"/>